<name>H8YX90_9GAMM</name>
<evidence type="ECO:0000313" key="4">
    <source>
        <dbReference type="Proteomes" id="UP000002964"/>
    </source>
</evidence>
<proteinExistence type="predicted"/>
<sequence length="125" mass="14476">MLEKTAIRDRMTTPENVPHTDVRSALDDISSVLRDEVVQDLARTENVRIERILSRGHVSPESGWYDQDEHEWVMVLQGAGRLQFANGDDVQLQPGDYITIPAHCRHRVSWTHPEQVTIWLAVFYR</sequence>
<dbReference type="EMBL" id="JH603168">
    <property type="protein sequence ID" value="EIC23066.1"/>
    <property type="molecule type" value="Genomic_DNA"/>
</dbReference>
<dbReference type="InterPro" id="IPR014710">
    <property type="entry name" value="RmlC-like_jellyroll"/>
</dbReference>
<reference evidence="3 4" key="2">
    <citation type="submission" date="2011-11" db="EMBL/GenBank/DDBJ databases">
        <authorList>
            <consortium name="US DOE Joint Genome Institute"/>
            <person name="Lucas S."/>
            <person name="Han J."/>
            <person name="Lapidus A."/>
            <person name="Cheng J.-F."/>
            <person name="Goodwin L."/>
            <person name="Pitluck S."/>
            <person name="Peters L."/>
            <person name="Ovchinnikova G."/>
            <person name="Zhang X."/>
            <person name="Detter J.C."/>
            <person name="Han C."/>
            <person name="Tapia R."/>
            <person name="Land M."/>
            <person name="Hauser L."/>
            <person name="Kyrpides N."/>
            <person name="Ivanova N."/>
            <person name="Pagani I."/>
            <person name="Vogl K."/>
            <person name="Liu Z."/>
            <person name="Overmann J."/>
            <person name="Frigaard N.-U."/>
            <person name="Bryant D."/>
            <person name="Woyke T."/>
        </authorList>
    </citation>
    <scope>NUCLEOTIDE SEQUENCE [LARGE SCALE GENOMIC DNA]</scope>
    <source>
        <strain evidence="3 4">970</strain>
    </source>
</reference>
<dbReference type="AlphaFoldDB" id="H8YX90"/>
<dbReference type="SUPFAM" id="SSF51182">
    <property type="entry name" value="RmlC-like cupins"/>
    <property type="match status" value="1"/>
</dbReference>
<evidence type="ECO:0000259" key="2">
    <source>
        <dbReference type="Pfam" id="PF07883"/>
    </source>
</evidence>
<feature type="domain" description="Cupin type-2" evidence="2">
    <location>
        <begin position="66"/>
        <end position="123"/>
    </location>
</feature>
<dbReference type="Pfam" id="PF07883">
    <property type="entry name" value="Cupin_2"/>
    <property type="match status" value="1"/>
</dbReference>
<dbReference type="CDD" id="cd06981">
    <property type="entry name" value="cupin_reut_a1446"/>
    <property type="match status" value="1"/>
</dbReference>
<accession>H8YX90</accession>
<dbReference type="HOGENOM" id="CLU_147397_0_0_6"/>
<dbReference type="Proteomes" id="UP000002964">
    <property type="component" value="Unassembled WGS sequence"/>
</dbReference>
<dbReference type="eggNOG" id="COG0662">
    <property type="taxonomic scope" value="Bacteria"/>
</dbReference>
<feature type="region of interest" description="Disordered" evidence="1">
    <location>
        <begin position="1"/>
        <end position="20"/>
    </location>
</feature>
<dbReference type="Gene3D" id="2.60.120.10">
    <property type="entry name" value="Jelly Rolls"/>
    <property type="match status" value="1"/>
</dbReference>
<reference evidence="4" key="1">
    <citation type="submission" date="2011-06" db="EMBL/GenBank/DDBJ databases">
        <authorList>
            <consortium name="US DOE Joint Genome Institute (JGI-PGF)"/>
            <person name="Lucas S."/>
            <person name="Han J."/>
            <person name="Lapidus A."/>
            <person name="Cheng J.-F."/>
            <person name="Goodwin L."/>
            <person name="Pitluck S."/>
            <person name="Peters L."/>
            <person name="Land M.L."/>
            <person name="Hauser L."/>
            <person name="Vogl K."/>
            <person name="Liu Z."/>
            <person name="Overmann J."/>
            <person name="Frigaard N.-U."/>
            <person name="Bryant D.A."/>
            <person name="Woyke T.J."/>
        </authorList>
    </citation>
    <scope>NUCLEOTIDE SEQUENCE [LARGE SCALE GENOMIC DNA]</scope>
    <source>
        <strain evidence="4">970</strain>
    </source>
</reference>
<dbReference type="InterPro" id="IPR013096">
    <property type="entry name" value="Cupin_2"/>
</dbReference>
<dbReference type="InterPro" id="IPR011051">
    <property type="entry name" value="RmlC_Cupin_sf"/>
</dbReference>
<keyword evidence="4" id="KW-1185">Reference proteome</keyword>
<protein>
    <submittedName>
        <fullName evidence="3">Cupin domain-containing protein</fullName>
    </submittedName>
</protein>
<organism evidence="3 4">
    <name type="scientific">Thiorhodovibrio frisius</name>
    <dbReference type="NCBI Taxonomy" id="631362"/>
    <lineage>
        <taxon>Bacteria</taxon>
        <taxon>Pseudomonadati</taxon>
        <taxon>Pseudomonadota</taxon>
        <taxon>Gammaproteobacteria</taxon>
        <taxon>Chromatiales</taxon>
        <taxon>Chromatiaceae</taxon>
        <taxon>Thiorhodovibrio</taxon>
    </lineage>
</organism>
<gene>
    <name evidence="3" type="ORF">Thi970DRAFT_00717</name>
</gene>
<dbReference type="STRING" id="631362.Thi970DRAFT_00717"/>
<evidence type="ECO:0000256" key="1">
    <source>
        <dbReference type="SAM" id="MobiDB-lite"/>
    </source>
</evidence>
<evidence type="ECO:0000313" key="3">
    <source>
        <dbReference type="EMBL" id="EIC23066.1"/>
    </source>
</evidence>